<evidence type="ECO:0000313" key="2">
    <source>
        <dbReference type="Proteomes" id="UP000005837"/>
    </source>
</evidence>
<dbReference type="AlphaFoldDB" id="C0DWT9"/>
<organism evidence="1 2">
    <name type="scientific">Eikenella corrodens ATCC 23834</name>
    <dbReference type="NCBI Taxonomy" id="546274"/>
    <lineage>
        <taxon>Bacteria</taxon>
        <taxon>Pseudomonadati</taxon>
        <taxon>Pseudomonadota</taxon>
        <taxon>Betaproteobacteria</taxon>
        <taxon>Neisseriales</taxon>
        <taxon>Neisseriaceae</taxon>
        <taxon>Eikenella</taxon>
    </lineage>
</organism>
<dbReference type="Proteomes" id="UP000005837">
    <property type="component" value="Unassembled WGS sequence"/>
</dbReference>
<protein>
    <submittedName>
        <fullName evidence="1">Uncharacterized protein</fullName>
    </submittedName>
</protein>
<evidence type="ECO:0000313" key="1">
    <source>
        <dbReference type="EMBL" id="EEG23493.1"/>
    </source>
</evidence>
<accession>C0DWT9</accession>
<dbReference type="HOGENOM" id="CLU_2665308_0_0_4"/>
<reference evidence="1 2" key="1">
    <citation type="submission" date="2009-01" db="EMBL/GenBank/DDBJ databases">
        <authorList>
            <person name="Fulton L."/>
            <person name="Clifton S."/>
            <person name="Chinwalla A.T."/>
            <person name="Mitreva M."/>
            <person name="Sodergren E."/>
            <person name="Weinstock G."/>
            <person name="Clifton S."/>
            <person name="Dooling D.J."/>
            <person name="Fulton B."/>
            <person name="Minx P."/>
            <person name="Pepin K.H."/>
            <person name="Johnson M."/>
            <person name="Bhonagiri V."/>
            <person name="Nash W.E."/>
            <person name="Mardis E.R."/>
            <person name="Wilson R.K."/>
        </authorList>
    </citation>
    <scope>NUCLEOTIDE SEQUENCE [LARGE SCALE GENOMIC DNA]</scope>
    <source>
        <strain evidence="1 2">ATCC 23834</strain>
    </source>
</reference>
<comment type="caution">
    <text evidence="1">The sequence shown here is derived from an EMBL/GenBank/DDBJ whole genome shotgun (WGS) entry which is preliminary data.</text>
</comment>
<dbReference type="EMBL" id="ACEA01000039">
    <property type="protein sequence ID" value="EEG23493.1"/>
    <property type="molecule type" value="Genomic_DNA"/>
</dbReference>
<sequence length="75" mass="8307">MQRADVAMFGNAHFRQGETRRTQAAVGMTCHINKPLAKMRKARILARFSGSLIPPPAAIGQNTALRHRLPENIVD</sequence>
<name>C0DWT9_EIKCO</name>
<proteinExistence type="predicted"/>
<gene>
    <name evidence="1" type="ORF">EIKCOROL_01842</name>
</gene>